<dbReference type="OrthoDB" id="4129906at2759"/>
<dbReference type="GO" id="GO:0009116">
    <property type="term" value="P:nucleoside metabolic process"/>
    <property type="evidence" value="ECO:0007669"/>
    <property type="project" value="InterPro"/>
</dbReference>
<dbReference type="AlphaFoldDB" id="A0A6A6BY17"/>
<dbReference type="InterPro" id="IPR035994">
    <property type="entry name" value="Nucleoside_phosphorylase_sf"/>
</dbReference>
<dbReference type="PANTHER" id="PTHR46832:SF1">
    <property type="entry name" value="5'-METHYLTHIOADENOSINE_S-ADENOSYLHOMOCYSTEINE NUCLEOSIDASE"/>
    <property type="match status" value="1"/>
</dbReference>
<organism evidence="2 3">
    <name type="scientific">Zasmidium cellare ATCC 36951</name>
    <dbReference type="NCBI Taxonomy" id="1080233"/>
    <lineage>
        <taxon>Eukaryota</taxon>
        <taxon>Fungi</taxon>
        <taxon>Dikarya</taxon>
        <taxon>Ascomycota</taxon>
        <taxon>Pezizomycotina</taxon>
        <taxon>Dothideomycetes</taxon>
        <taxon>Dothideomycetidae</taxon>
        <taxon>Mycosphaerellales</taxon>
        <taxon>Mycosphaerellaceae</taxon>
        <taxon>Zasmidium</taxon>
    </lineage>
</organism>
<dbReference type="GO" id="GO:0008930">
    <property type="term" value="F:methylthioadenosine nucleosidase activity"/>
    <property type="evidence" value="ECO:0007669"/>
    <property type="project" value="TreeGrafter"/>
</dbReference>
<gene>
    <name evidence="2" type="ORF">M409DRAFT_60674</name>
</gene>
<dbReference type="RefSeq" id="XP_033660494.1">
    <property type="nucleotide sequence ID" value="XM_033814547.1"/>
</dbReference>
<feature type="domain" description="Nucleoside phosphorylase" evidence="1">
    <location>
        <begin position="15"/>
        <end position="269"/>
    </location>
</feature>
<proteinExistence type="predicted"/>
<dbReference type="GO" id="GO:0008782">
    <property type="term" value="F:adenosylhomocysteine nucleosidase activity"/>
    <property type="evidence" value="ECO:0007669"/>
    <property type="project" value="TreeGrafter"/>
</dbReference>
<reference evidence="2" key="1">
    <citation type="journal article" date="2020" name="Stud. Mycol.">
        <title>101 Dothideomycetes genomes: a test case for predicting lifestyles and emergence of pathogens.</title>
        <authorList>
            <person name="Haridas S."/>
            <person name="Albert R."/>
            <person name="Binder M."/>
            <person name="Bloem J."/>
            <person name="Labutti K."/>
            <person name="Salamov A."/>
            <person name="Andreopoulos B."/>
            <person name="Baker S."/>
            <person name="Barry K."/>
            <person name="Bills G."/>
            <person name="Bluhm B."/>
            <person name="Cannon C."/>
            <person name="Castanera R."/>
            <person name="Culley D."/>
            <person name="Daum C."/>
            <person name="Ezra D."/>
            <person name="Gonzalez J."/>
            <person name="Henrissat B."/>
            <person name="Kuo A."/>
            <person name="Liang C."/>
            <person name="Lipzen A."/>
            <person name="Lutzoni F."/>
            <person name="Magnuson J."/>
            <person name="Mondo S."/>
            <person name="Nolan M."/>
            <person name="Ohm R."/>
            <person name="Pangilinan J."/>
            <person name="Park H.-J."/>
            <person name="Ramirez L."/>
            <person name="Alfaro M."/>
            <person name="Sun H."/>
            <person name="Tritt A."/>
            <person name="Yoshinaga Y."/>
            <person name="Zwiers L.-H."/>
            <person name="Turgeon B."/>
            <person name="Goodwin S."/>
            <person name="Spatafora J."/>
            <person name="Crous P."/>
            <person name="Grigoriev I."/>
        </authorList>
    </citation>
    <scope>NUCLEOTIDE SEQUENCE</scope>
    <source>
        <strain evidence="2">ATCC 36951</strain>
    </source>
</reference>
<dbReference type="GeneID" id="54567819"/>
<dbReference type="EMBL" id="ML993635">
    <property type="protein sequence ID" value="KAF2159605.1"/>
    <property type="molecule type" value="Genomic_DNA"/>
</dbReference>
<evidence type="ECO:0000313" key="2">
    <source>
        <dbReference type="EMBL" id="KAF2159605.1"/>
    </source>
</evidence>
<name>A0A6A6BY17_ZASCE</name>
<dbReference type="Pfam" id="PF01048">
    <property type="entry name" value="PNP_UDP_1"/>
    <property type="match status" value="1"/>
</dbReference>
<dbReference type="GO" id="GO:0019284">
    <property type="term" value="P:L-methionine salvage from S-adenosylmethionine"/>
    <property type="evidence" value="ECO:0007669"/>
    <property type="project" value="TreeGrafter"/>
</dbReference>
<evidence type="ECO:0000259" key="1">
    <source>
        <dbReference type="Pfam" id="PF01048"/>
    </source>
</evidence>
<dbReference type="SUPFAM" id="SSF53167">
    <property type="entry name" value="Purine and uridine phosphorylases"/>
    <property type="match status" value="1"/>
</dbReference>
<dbReference type="PANTHER" id="PTHR46832">
    <property type="entry name" value="5'-METHYLTHIOADENOSINE/S-ADENOSYLHOMOCYSTEINE NUCLEOSIDASE"/>
    <property type="match status" value="1"/>
</dbReference>
<protein>
    <recommendedName>
        <fullName evidence="1">Nucleoside phosphorylase domain-containing protein</fullName>
    </recommendedName>
</protein>
<evidence type="ECO:0000313" key="3">
    <source>
        <dbReference type="Proteomes" id="UP000799537"/>
    </source>
</evidence>
<sequence length="459" mass="50342">MAEPPLRRLRNCALAIICARPKEATIISSMLRTSTTISGDSVDGVDNGHEFMLGEMKIITGKATSQKLKFYVTSSLSQGLVPFAISAGALISVLKPRFAIHAGICAGNGNLKNSKRPEDGTITRCTHSVTDVIVTDEAMSIESGKFTTSSFLPEYKPHHTHVAGLEAFVEATETVPNSEARVHYGPFLSSSAVRENAPEIFERIRSTVNRKVLALDMEASAFLELCAHYKHANVRTLGVFKGVSDVGDENKSDDFQKEALRNTGTVLSEWIQHTFRSRTWEADNSAEMGTRLAKAYYQNFISHVLNAVSGGIPASEIEGGFKGLSSGEVPSMLIVMPPQNRVTYFAHQGQLQGIVESHGLQDVKVGRGAFTRTAFFKGRYLIDFPRTLNDLIDSDEPQHQASLFERHLLVQPFFNTEGRPSRSVSAEVISWNDFVKRFPATTMVVVTGADRDDDAVLVS</sequence>
<dbReference type="InterPro" id="IPR000845">
    <property type="entry name" value="Nucleoside_phosphorylase_d"/>
</dbReference>
<dbReference type="Gene3D" id="3.40.50.1580">
    <property type="entry name" value="Nucleoside phosphorylase domain"/>
    <property type="match status" value="1"/>
</dbReference>
<accession>A0A6A6BY17</accession>
<keyword evidence="3" id="KW-1185">Reference proteome</keyword>
<dbReference type="Proteomes" id="UP000799537">
    <property type="component" value="Unassembled WGS sequence"/>
</dbReference>
<dbReference type="GO" id="GO:0005829">
    <property type="term" value="C:cytosol"/>
    <property type="evidence" value="ECO:0007669"/>
    <property type="project" value="TreeGrafter"/>
</dbReference>